<comment type="caution">
    <text evidence="2">The sequence shown here is derived from an EMBL/GenBank/DDBJ whole genome shotgun (WGS) entry which is preliminary data.</text>
</comment>
<evidence type="ECO:0000256" key="1">
    <source>
        <dbReference type="SAM" id="Phobius"/>
    </source>
</evidence>
<dbReference type="AlphaFoldDB" id="A0A0F9DNI2"/>
<protein>
    <submittedName>
        <fullName evidence="2">Uncharacterized protein</fullName>
    </submittedName>
</protein>
<evidence type="ECO:0000313" key="2">
    <source>
        <dbReference type="EMBL" id="KKL55356.1"/>
    </source>
</evidence>
<dbReference type="EMBL" id="LAZR01030868">
    <property type="protein sequence ID" value="KKL55356.1"/>
    <property type="molecule type" value="Genomic_DNA"/>
</dbReference>
<feature type="transmembrane region" description="Helical" evidence="1">
    <location>
        <begin position="77"/>
        <end position="100"/>
    </location>
</feature>
<proteinExistence type="predicted"/>
<organism evidence="2">
    <name type="scientific">marine sediment metagenome</name>
    <dbReference type="NCBI Taxonomy" id="412755"/>
    <lineage>
        <taxon>unclassified sequences</taxon>
        <taxon>metagenomes</taxon>
        <taxon>ecological metagenomes</taxon>
    </lineage>
</organism>
<reference evidence="2" key="1">
    <citation type="journal article" date="2015" name="Nature">
        <title>Complex archaea that bridge the gap between prokaryotes and eukaryotes.</title>
        <authorList>
            <person name="Spang A."/>
            <person name="Saw J.H."/>
            <person name="Jorgensen S.L."/>
            <person name="Zaremba-Niedzwiedzka K."/>
            <person name="Martijn J."/>
            <person name="Lind A.E."/>
            <person name="van Eijk R."/>
            <person name="Schleper C."/>
            <person name="Guy L."/>
            <person name="Ettema T.J."/>
        </authorList>
    </citation>
    <scope>NUCLEOTIDE SEQUENCE</scope>
</reference>
<keyword evidence="1" id="KW-0812">Transmembrane</keyword>
<accession>A0A0F9DNI2</accession>
<feature type="non-terminal residue" evidence="2">
    <location>
        <position position="146"/>
    </location>
</feature>
<keyword evidence="1" id="KW-1133">Transmembrane helix</keyword>
<name>A0A0F9DNI2_9ZZZZ</name>
<keyword evidence="1" id="KW-0472">Membrane</keyword>
<sequence length="146" mass="16896">MLQGRDHIDQAIRNVEGLTEQFVDLTGWRVDQANEALERSIRTLEQITELRVSRVESTLMGPITLMYQNAVYHNLKAYWFASPSLILVLTAIWSAIQFVWSIVKTILAIIEIIQLFKLDDLLASVWPQFDEARMKFRVWVSTLSEA</sequence>
<gene>
    <name evidence="2" type="ORF">LCGC14_2256280</name>
</gene>